<evidence type="ECO:0000313" key="2">
    <source>
        <dbReference type="Proteomes" id="UP000694846"/>
    </source>
</evidence>
<dbReference type="AlphaFoldDB" id="A0A8B8FTR7"/>
<evidence type="ECO:0000313" key="3">
    <source>
        <dbReference type="RefSeq" id="XP_025414354.1"/>
    </source>
</evidence>
<dbReference type="OrthoDB" id="6618040at2759"/>
<dbReference type="Proteomes" id="UP000694846">
    <property type="component" value="Unplaced"/>
</dbReference>
<evidence type="ECO:0000256" key="1">
    <source>
        <dbReference type="SAM" id="MobiDB-lite"/>
    </source>
</evidence>
<feature type="compositionally biased region" description="Polar residues" evidence="1">
    <location>
        <begin position="154"/>
        <end position="196"/>
    </location>
</feature>
<gene>
    <name evidence="3" type="primary">LOC112686345</name>
</gene>
<sequence>MYSDKVEVLRFETEPYRKHLVQNGGPNLRYNNNSSSSNNNNNSIHNNYNAKHTAYQNGYHKPLLIDTDTRPSSSTAITTAAAAAVVAASTVPSGLLNHHVQPPSDPVVASVLHPRQNPRPGRLLLENVNNRPQTMDRGTQANAAEADVAAGTAPPSTSNDPTNNELYRNANIGVTNQKLLANGGDNSSVDSLNSADSAKRDSEESPIELHEFNQPMITKDDTDGYLNMSNGDGKHPGAAGKPSNGIVKEHPVDDDVDKTSCGMECLYFAMQCCECTIM</sequence>
<protein>
    <submittedName>
        <fullName evidence="3">Myb-like protein C isoform X1</fullName>
    </submittedName>
</protein>
<feature type="compositionally biased region" description="Low complexity" evidence="1">
    <location>
        <begin position="31"/>
        <end position="48"/>
    </location>
</feature>
<organism evidence="2 3">
    <name type="scientific">Sipha flava</name>
    <name type="common">yellow sugarcane aphid</name>
    <dbReference type="NCBI Taxonomy" id="143950"/>
    <lineage>
        <taxon>Eukaryota</taxon>
        <taxon>Metazoa</taxon>
        <taxon>Ecdysozoa</taxon>
        <taxon>Arthropoda</taxon>
        <taxon>Hexapoda</taxon>
        <taxon>Insecta</taxon>
        <taxon>Pterygota</taxon>
        <taxon>Neoptera</taxon>
        <taxon>Paraneoptera</taxon>
        <taxon>Hemiptera</taxon>
        <taxon>Sternorrhyncha</taxon>
        <taxon>Aphidomorpha</taxon>
        <taxon>Aphidoidea</taxon>
        <taxon>Aphididae</taxon>
        <taxon>Sipha</taxon>
    </lineage>
</organism>
<dbReference type="RefSeq" id="XP_025414354.1">
    <property type="nucleotide sequence ID" value="XM_025558569.1"/>
</dbReference>
<feature type="compositionally biased region" description="Basic and acidic residues" evidence="1">
    <location>
        <begin position="197"/>
        <end position="211"/>
    </location>
</feature>
<reference evidence="3" key="1">
    <citation type="submission" date="2025-08" db="UniProtKB">
        <authorList>
            <consortium name="RefSeq"/>
        </authorList>
    </citation>
    <scope>IDENTIFICATION</scope>
    <source>
        <tissue evidence="3">Whole body</tissue>
    </source>
</reference>
<keyword evidence="2" id="KW-1185">Reference proteome</keyword>
<name>A0A8B8FTR7_9HEMI</name>
<feature type="region of interest" description="Disordered" evidence="1">
    <location>
        <begin position="115"/>
        <end position="251"/>
    </location>
</feature>
<feature type="compositionally biased region" description="Polar residues" evidence="1">
    <location>
        <begin position="127"/>
        <end position="142"/>
    </location>
</feature>
<feature type="region of interest" description="Disordered" evidence="1">
    <location>
        <begin position="20"/>
        <end position="48"/>
    </location>
</feature>
<dbReference type="GeneID" id="112686345"/>
<proteinExistence type="predicted"/>
<accession>A0A8B8FTR7</accession>